<dbReference type="EMBL" id="JAUESC010000003">
    <property type="protein sequence ID" value="KAK0602415.1"/>
    <property type="molecule type" value="Genomic_DNA"/>
</dbReference>
<evidence type="ECO:0000313" key="3">
    <source>
        <dbReference type="Proteomes" id="UP001168877"/>
    </source>
</evidence>
<evidence type="ECO:0000313" key="2">
    <source>
        <dbReference type="EMBL" id="KAK0602415.1"/>
    </source>
</evidence>
<reference evidence="2" key="2">
    <citation type="submission" date="2023-06" db="EMBL/GenBank/DDBJ databases">
        <authorList>
            <person name="Swenson N.G."/>
            <person name="Wegrzyn J.L."/>
            <person name="Mcevoy S.L."/>
        </authorList>
    </citation>
    <scope>NUCLEOTIDE SEQUENCE</scope>
    <source>
        <strain evidence="2">NS2018</strain>
        <tissue evidence="2">Leaf</tissue>
    </source>
</reference>
<protein>
    <submittedName>
        <fullName evidence="2">Uncharacterized protein</fullName>
    </submittedName>
</protein>
<accession>A0AA39TAL0</accession>
<dbReference type="AlphaFoldDB" id="A0AA39TAL0"/>
<feature type="region of interest" description="Disordered" evidence="1">
    <location>
        <begin position="71"/>
        <end position="92"/>
    </location>
</feature>
<organism evidence="2 3">
    <name type="scientific">Acer saccharum</name>
    <name type="common">Sugar maple</name>
    <dbReference type="NCBI Taxonomy" id="4024"/>
    <lineage>
        <taxon>Eukaryota</taxon>
        <taxon>Viridiplantae</taxon>
        <taxon>Streptophyta</taxon>
        <taxon>Embryophyta</taxon>
        <taxon>Tracheophyta</taxon>
        <taxon>Spermatophyta</taxon>
        <taxon>Magnoliopsida</taxon>
        <taxon>eudicotyledons</taxon>
        <taxon>Gunneridae</taxon>
        <taxon>Pentapetalae</taxon>
        <taxon>rosids</taxon>
        <taxon>malvids</taxon>
        <taxon>Sapindales</taxon>
        <taxon>Sapindaceae</taxon>
        <taxon>Hippocastanoideae</taxon>
        <taxon>Acereae</taxon>
        <taxon>Acer</taxon>
    </lineage>
</organism>
<evidence type="ECO:0000256" key="1">
    <source>
        <dbReference type="SAM" id="MobiDB-lite"/>
    </source>
</evidence>
<name>A0AA39TAL0_ACESA</name>
<comment type="caution">
    <text evidence="2">The sequence shown here is derived from an EMBL/GenBank/DDBJ whole genome shotgun (WGS) entry which is preliminary data.</text>
</comment>
<proteinExistence type="predicted"/>
<gene>
    <name evidence="2" type="ORF">LWI29_033107</name>
</gene>
<dbReference type="Proteomes" id="UP001168877">
    <property type="component" value="Unassembled WGS sequence"/>
</dbReference>
<keyword evidence="3" id="KW-1185">Reference proteome</keyword>
<reference evidence="2" key="1">
    <citation type="journal article" date="2022" name="Plant J.">
        <title>Strategies of tolerance reflected in two North American maple genomes.</title>
        <authorList>
            <person name="McEvoy S.L."/>
            <person name="Sezen U.U."/>
            <person name="Trouern-Trend A."/>
            <person name="McMahon S.M."/>
            <person name="Schaberg P.G."/>
            <person name="Yang J."/>
            <person name="Wegrzyn J.L."/>
            <person name="Swenson N.G."/>
        </authorList>
    </citation>
    <scope>NUCLEOTIDE SEQUENCE</scope>
    <source>
        <strain evidence="2">NS2018</strain>
    </source>
</reference>
<sequence>MKIFSRGVSTTQALQEVQIDYKSIELRPDFDINEAIQQFHENVNAKNMLRLQKDNELEKAKQQLDEEVNVQSSIKDCEGSSSHHLKIRGDSM</sequence>
<feature type="compositionally biased region" description="Polar residues" evidence="1">
    <location>
        <begin position="71"/>
        <end position="82"/>
    </location>
</feature>